<accession>A0A6A5ZNM8</accession>
<dbReference type="EMBL" id="ML977313">
    <property type="protein sequence ID" value="KAF2121029.1"/>
    <property type="molecule type" value="Genomic_DNA"/>
</dbReference>
<feature type="compositionally biased region" description="Low complexity" evidence="1">
    <location>
        <begin position="30"/>
        <end position="44"/>
    </location>
</feature>
<feature type="region of interest" description="Disordered" evidence="1">
    <location>
        <begin position="1"/>
        <end position="93"/>
    </location>
</feature>
<feature type="compositionally biased region" description="Polar residues" evidence="1">
    <location>
        <begin position="1"/>
        <end position="12"/>
    </location>
</feature>
<dbReference type="AlphaFoldDB" id="A0A6A5ZNM8"/>
<feature type="transmembrane region" description="Helical" evidence="2">
    <location>
        <begin position="147"/>
        <end position="172"/>
    </location>
</feature>
<name>A0A6A5ZNM8_9PLEO</name>
<sequence>MPTTKTTTSISNVPIGISKPLFRTRPHQRSCMSSFPPSRSPSYSQDHNRPKPQQRHPTPTIHAQNACAEAQPHPPTSSTVRSRKQTPTMRHSPTSIRVTHAIQSSTLLWMFGCLAVMVLRVSFIRMSRVRKWSNFDLRRIWMINLSLRRRACGGISVILEAFLDYLGMVSFVGRR</sequence>
<evidence type="ECO:0000313" key="4">
    <source>
        <dbReference type="Proteomes" id="UP000799770"/>
    </source>
</evidence>
<feature type="transmembrane region" description="Helical" evidence="2">
    <location>
        <begin position="107"/>
        <end position="126"/>
    </location>
</feature>
<keyword evidence="2" id="KW-1133">Transmembrane helix</keyword>
<feature type="compositionally biased region" description="Polar residues" evidence="1">
    <location>
        <begin position="76"/>
        <end position="93"/>
    </location>
</feature>
<proteinExistence type="predicted"/>
<evidence type="ECO:0000313" key="3">
    <source>
        <dbReference type="EMBL" id="KAF2121029.1"/>
    </source>
</evidence>
<keyword evidence="2" id="KW-0472">Membrane</keyword>
<keyword evidence="2" id="KW-0812">Transmembrane</keyword>
<gene>
    <name evidence="3" type="ORF">BDV96DRAFT_566125</name>
</gene>
<dbReference type="Proteomes" id="UP000799770">
    <property type="component" value="Unassembled WGS sequence"/>
</dbReference>
<protein>
    <submittedName>
        <fullName evidence="3">Uncharacterized protein</fullName>
    </submittedName>
</protein>
<keyword evidence="4" id="KW-1185">Reference proteome</keyword>
<reference evidence="3" key="1">
    <citation type="journal article" date="2020" name="Stud. Mycol.">
        <title>101 Dothideomycetes genomes: a test case for predicting lifestyles and emergence of pathogens.</title>
        <authorList>
            <person name="Haridas S."/>
            <person name="Albert R."/>
            <person name="Binder M."/>
            <person name="Bloem J."/>
            <person name="Labutti K."/>
            <person name="Salamov A."/>
            <person name="Andreopoulos B."/>
            <person name="Baker S."/>
            <person name="Barry K."/>
            <person name="Bills G."/>
            <person name="Bluhm B."/>
            <person name="Cannon C."/>
            <person name="Castanera R."/>
            <person name="Culley D."/>
            <person name="Daum C."/>
            <person name="Ezra D."/>
            <person name="Gonzalez J."/>
            <person name="Henrissat B."/>
            <person name="Kuo A."/>
            <person name="Liang C."/>
            <person name="Lipzen A."/>
            <person name="Lutzoni F."/>
            <person name="Magnuson J."/>
            <person name="Mondo S."/>
            <person name="Nolan M."/>
            <person name="Ohm R."/>
            <person name="Pangilinan J."/>
            <person name="Park H.-J."/>
            <person name="Ramirez L."/>
            <person name="Alfaro M."/>
            <person name="Sun H."/>
            <person name="Tritt A."/>
            <person name="Yoshinaga Y."/>
            <person name="Zwiers L.-H."/>
            <person name="Turgeon B."/>
            <person name="Goodwin S."/>
            <person name="Spatafora J."/>
            <person name="Crous P."/>
            <person name="Grigoriev I."/>
        </authorList>
    </citation>
    <scope>NUCLEOTIDE SEQUENCE</scope>
    <source>
        <strain evidence="3">CBS 627.86</strain>
    </source>
</reference>
<evidence type="ECO:0000256" key="1">
    <source>
        <dbReference type="SAM" id="MobiDB-lite"/>
    </source>
</evidence>
<organism evidence="3 4">
    <name type="scientific">Lophiotrema nucula</name>
    <dbReference type="NCBI Taxonomy" id="690887"/>
    <lineage>
        <taxon>Eukaryota</taxon>
        <taxon>Fungi</taxon>
        <taxon>Dikarya</taxon>
        <taxon>Ascomycota</taxon>
        <taxon>Pezizomycotina</taxon>
        <taxon>Dothideomycetes</taxon>
        <taxon>Pleosporomycetidae</taxon>
        <taxon>Pleosporales</taxon>
        <taxon>Lophiotremataceae</taxon>
        <taxon>Lophiotrema</taxon>
    </lineage>
</organism>
<evidence type="ECO:0000256" key="2">
    <source>
        <dbReference type="SAM" id="Phobius"/>
    </source>
</evidence>